<feature type="transmembrane region" description="Helical" evidence="1">
    <location>
        <begin position="291"/>
        <end position="311"/>
    </location>
</feature>
<evidence type="ECO:0000256" key="1">
    <source>
        <dbReference type="SAM" id="Phobius"/>
    </source>
</evidence>
<feature type="domain" description="DUF5901" evidence="2">
    <location>
        <begin position="8"/>
        <end position="99"/>
    </location>
</feature>
<keyword evidence="1" id="KW-0812">Transmembrane</keyword>
<evidence type="ECO:0000259" key="2">
    <source>
        <dbReference type="Pfam" id="PF19254"/>
    </source>
</evidence>
<proteinExistence type="predicted"/>
<name>A0A7S6NXS3_9PHYC</name>
<keyword evidence="1" id="KW-1133">Transmembrane helix</keyword>
<evidence type="ECO:0000313" key="3">
    <source>
        <dbReference type="EMBL" id="QOR60131.1"/>
    </source>
</evidence>
<accession>A0A7S6NXS3</accession>
<protein>
    <recommendedName>
        <fullName evidence="2">DUF5901 domain-containing protein</fullName>
    </recommendedName>
</protein>
<dbReference type="Pfam" id="PF19254">
    <property type="entry name" value="DUF5901"/>
    <property type="match status" value="1"/>
</dbReference>
<keyword evidence="1" id="KW-0472">Membrane</keyword>
<dbReference type="InterPro" id="IPR045420">
    <property type="entry name" value="DUF5901"/>
</dbReference>
<sequence length="318" mass="35182">MKVHTLDIDSGERDPVLYPKPSDYVVHLKNPIYDVTKISLISARIHNSQYLIHDRNKTFDVLTNGGSTQTVTLDVGNYSGEELAAEVNDKCTIITGATFDKDTNAITFTGSSDFTFCFYGGTNGYTSTSSGGYTTPHDILGLPASNISSSSNSLETGSINLQGPDAIIVKMSSGSDEFNKTIFSETPFYTGRILLCGDVINFSGVDDTVEHNFDSGSQKTISSLRVQFYYSSNNRLIPYDFRHANHILKLAVTCSTNKFENASKMEKIEEEYISPLPVPTSIPEIEDPRRWDAFVSIFMVVATGLILLLFMRKPRIIE</sequence>
<reference evidence="3" key="1">
    <citation type="submission" date="2019-02" db="EMBL/GenBank/DDBJ databases">
        <authorList>
            <person name="Bachy C."/>
            <person name="Yung C.-M."/>
            <person name="Roux S."/>
            <person name="Sullivan M.B."/>
            <person name="Worden A.Z."/>
        </authorList>
    </citation>
    <scope>NUCLEOTIDE SEQUENCE</scope>
    <source>
        <strain evidence="3">BII-V1</strain>
    </source>
</reference>
<organism evidence="3">
    <name type="scientific">Bathycoccus sp. RCC716 virus 1</name>
    <dbReference type="NCBI Taxonomy" id="2530038"/>
    <lineage>
        <taxon>Viruses</taxon>
        <taxon>Varidnaviria</taxon>
        <taxon>Bamfordvirae</taxon>
        <taxon>Nucleocytoviricota</taxon>
        <taxon>Megaviricetes</taxon>
        <taxon>Algavirales</taxon>
        <taxon>Phycodnaviridae</taxon>
        <taxon>Prasinovirus</taxon>
    </lineage>
</organism>
<dbReference type="EMBL" id="MK522034">
    <property type="protein sequence ID" value="QOR60131.1"/>
    <property type="molecule type" value="Genomic_DNA"/>
</dbReference>